<dbReference type="EMBL" id="DVJN01000062">
    <property type="protein sequence ID" value="HIS92000.1"/>
    <property type="molecule type" value="Genomic_DNA"/>
</dbReference>
<feature type="domain" description="NlpC/P60" evidence="5">
    <location>
        <begin position="33"/>
        <end position="170"/>
    </location>
</feature>
<reference evidence="6" key="1">
    <citation type="submission" date="2020-10" db="EMBL/GenBank/DDBJ databases">
        <authorList>
            <person name="Gilroy R."/>
        </authorList>
    </citation>
    <scope>NUCLEOTIDE SEQUENCE</scope>
    <source>
        <strain evidence="6">13766</strain>
    </source>
</reference>
<evidence type="ECO:0000256" key="2">
    <source>
        <dbReference type="ARBA" id="ARBA00022670"/>
    </source>
</evidence>
<dbReference type="GO" id="GO:0008234">
    <property type="term" value="F:cysteine-type peptidase activity"/>
    <property type="evidence" value="ECO:0007669"/>
    <property type="project" value="UniProtKB-KW"/>
</dbReference>
<dbReference type="PANTHER" id="PTHR47053:SF1">
    <property type="entry name" value="MUREIN DD-ENDOPEPTIDASE MEPH-RELATED"/>
    <property type="match status" value="1"/>
</dbReference>
<proteinExistence type="inferred from homology"/>
<dbReference type="InterPro" id="IPR038765">
    <property type="entry name" value="Papain-like_cys_pep_sf"/>
</dbReference>
<evidence type="ECO:0000313" key="6">
    <source>
        <dbReference type="EMBL" id="HIS92000.1"/>
    </source>
</evidence>
<accession>A0A9D1FZY8</accession>
<dbReference type="InterPro" id="IPR051202">
    <property type="entry name" value="Peptidase_C40"/>
</dbReference>
<evidence type="ECO:0000259" key="5">
    <source>
        <dbReference type="PROSITE" id="PS51935"/>
    </source>
</evidence>
<name>A0A9D1FZY8_9FIRM</name>
<comment type="similarity">
    <text evidence="1">Belongs to the peptidase C40 family.</text>
</comment>
<protein>
    <submittedName>
        <fullName evidence="6">C40 family peptidase</fullName>
    </submittedName>
</protein>
<dbReference type="SUPFAM" id="SSF54001">
    <property type="entry name" value="Cysteine proteinases"/>
    <property type="match status" value="1"/>
</dbReference>
<dbReference type="GO" id="GO:0006508">
    <property type="term" value="P:proteolysis"/>
    <property type="evidence" value="ECO:0007669"/>
    <property type="project" value="UniProtKB-KW"/>
</dbReference>
<keyword evidence="2" id="KW-0645">Protease</keyword>
<evidence type="ECO:0000256" key="1">
    <source>
        <dbReference type="ARBA" id="ARBA00007074"/>
    </source>
</evidence>
<dbReference type="AlphaFoldDB" id="A0A9D1FZY8"/>
<dbReference type="Gene3D" id="3.90.1720.10">
    <property type="entry name" value="endopeptidase domain like (from Nostoc punctiforme)"/>
    <property type="match status" value="1"/>
</dbReference>
<evidence type="ECO:0000313" key="7">
    <source>
        <dbReference type="Proteomes" id="UP000824140"/>
    </source>
</evidence>
<comment type="caution">
    <text evidence="6">The sequence shown here is derived from an EMBL/GenBank/DDBJ whole genome shotgun (WGS) entry which is preliminary data.</text>
</comment>
<sequence>MSLLHEWLEYLDQWVGRGAYVYGAQGQRADEVGNVKTWIEHKSKSRETAKRAWAFYQQLTELLEPEEVRFFDCSGLAMYFFQTLKKISKTDVSANGLWRGCTALKKSELKPGDFVFIDTNGRKTHVGYVARDGQVVEARASGYGVEKFPLGARPWTHYGRSKWLKSEIEGEAPLEPPARERTVEQWQLILLTWDPSSLPTFGADGKYGPETDAALRALMEDAEAFRQANNR</sequence>
<dbReference type="InterPro" id="IPR000064">
    <property type="entry name" value="NLP_P60_dom"/>
</dbReference>
<organism evidence="6 7">
    <name type="scientific">Candidatus Alectryocaccomicrobium excrementavium</name>
    <dbReference type="NCBI Taxonomy" id="2840668"/>
    <lineage>
        <taxon>Bacteria</taxon>
        <taxon>Bacillati</taxon>
        <taxon>Bacillota</taxon>
        <taxon>Clostridia</taxon>
        <taxon>Candidatus Alectryocaccomicrobium</taxon>
    </lineage>
</organism>
<dbReference type="PROSITE" id="PS51935">
    <property type="entry name" value="NLPC_P60"/>
    <property type="match status" value="1"/>
</dbReference>
<dbReference type="PANTHER" id="PTHR47053">
    <property type="entry name" value="MUREIN DD-ENDOPEPTIDASE MEPH-RELATED"/>
    <property type="match status" value="1"/>
</dbReference>
<dbReference type="Proteomes" id="UP000824140">
    <property type="component" value="Unassembled WGS sequence"/>
</dbReference>
<keyword evidence="4" id="KW-0788">Thiol protease</keyword>
<dbReference type="Pfam" id="PF00877">
    <property type="entry name" value="NLPC_P60"/>
    <property type="match status" value="1"/>
</dbReference>
<gene>
    <name evidence="6" type="ORF">IAA84_03180</name>
</gene>
<keyword evidence="3" id="KW-0378">Hydrolase</keyword>
<evidence type="ECO:0000256" key="4">
    <source>
        <dbReference type="ARBA" id="ARBA00022807"/>
    </source>
</evidence>
<reference evidence="6" key="2">
    <citation type="journal article" date="2021" name="PeerJ">
        <title>Extensive microbial diversity within the chicken gut microbiome revealed by metagenomics and culture.</title>
        <authorList>
            <person name="Gilroy R."/>
            <person name="Ravi A."/>
            <person name="Getino M."/>
            <person name="Pursley I."/>
            <person name="Horton D.L."/>
            <person name="Alikhan N.F."/>
            <person name="Baker D."/>
            <person name="Gharbi K."/>
            <person name="Hall N."/>
            <person name="Watson M."/>
            <person name="Adriaenssens E.M."/>
            <person name="Foster-Nyarko E."/>
            <person name="Jarju S."/>
            <person name="Secka A."/>
            <person name="Antonio M."/>
            <person name="Oren A."/>
            <person name="Chaudhuri R.R."/>
            <person name="La Ragione R."/>
            <person name="Hildebrand F."/>
            <person name="Pallen M.J."/>
        </authorList>
    </citation>
    <scope>NUCLEOTIDE SEQUENCE</scope>
    <source>
        <strain evidence="6">13766</strain>
    </source>
</reference>
<evidence type="ECO:0000256" key="3">
    <source>
        <dbReference type="ARBA" id="ARBA00022801"/>
    </source>
</evidence>